<dbReference type="GO" id="GO:0016787">
    <property type="term" value="F:hydrolase activity"/>
    <property type="evidence" value="ECO:0007669"/>
    <property type="project" value="UniProtKB-KW"/>
</dbReference>
<comment type="caution">
    <text evidence="2">The sequence shown here is derived from an EMBL/GenBank/DDBJ whole genome shotgun (WGS) entry which is preliminary data.</text>
</comment>
<keyword evidence="3" id="KW-1185">Reference proteome</keyword>
<name>A0A4Y4CQE5_ZOORA</name>
<proteinExistence type="predicted"/>
<organism evidence="2 3">
    <name type="scientific">Zoogloea ramigera</name>
    <dbReference type="NCBI Taxonomy" id="350"/>
    <lineage>
        <taxon>Bacteria</taxon>
        <taxon>Pseudomonadati</taxon>
        <taxon>Pseudomonadota</taxon>
        <taxon>Betaproteobacteria</taxon>
        <taxon>Rhodocyclales</taxon>
        <taxon>Zoogloeaceae</taxon>
        <taxon>Zoogloea</taxon>
    </lineage>
</organism>
<dbReference type="EMBL" id="BJNV01000005">
    <property type="protein sequence ID" value="GEC94262.1"/>
    <property type="molecule type" value="Genomic_DNA"/>
</dbReference>
<dbReference type="RefSeq" id="WP_141349026.1">
    <property type="nucleotide sequence ID" value="NZ_BJNV01000005.1"/>
</dbReference>
<keyword evidence="2" id="KW-0378">Hydrolase</keyword>
<evidence type="ECO:0000259" key="1">
    <source>
        <dbReference type="Pfam" id="PF12697"/>
    </source>
</evidence>
<dbReference type="InterPro" id="IPR050266">
    <property type="entry name" value="AB_hydrolase_sf"/>
</dbReference>
<evidence type="ECO:0000313" key="3">
    <source>
        <dbReference type="Proteomes" id="UP000318422"/>
    </source>
</evidence>
<feature type="domain" description="AB hydrolase-1" evidence="1">
    <location>
        <begin position="34"/>
        <end position="284"/>
    </location>
</feature>
<reference evidence="2 3" key="1">
    <citation type="submission" date="2019-06" db="EMBL/GenBank/DDBJ databases">
        <title>Whole genome shotgun sequence of Zoogloea ramigera NBRC 15342.</title>
        <authorList>
            <person name="Hosoyama A."/>
            <person name="Uohara A."/>
            <person name="Ohji S."/>
            <person name="Ichikawa N."/>
        </authorList>
    </citation>
    <scope>NUCLEOTIDE SEQUENCE [LARGE SCALE GENOMIC DNA]</scope>
    <source>
        <strain evidence="2 3">NBRC 15342</strain>
    </source>
</reference>
<dbReference type="GO" id="GO:0016020">
    <property type="term" value="C:membrane"/>
    <property type="evidence" value="ECO:0007669"/>
    <property type="project" value="TreeGrafter"/>
</dbReference>
<dbReference type="PANTHER" id="PTHR43798:SF33">
    <property type="entry name" value="HYDROLASE, PUTATIVE (AFU_ORTHOLOGUE AFUA_2G14860)-RELATED"/>
    <property type="match status" value="1"/>
</dbReference>
<dbReference type="PRINTS" id="PR00111">
    <property type="entry name" value="ABHYDROLASE"/>
</dbReference>
<evidence type="ECO:0000313" key="2">
    <source>
        <dbReference type="EMBL" id="GEC94262.1"/>
    </source>
</evidence>
<dbReference type="InterPro" id="IPR000073">
    <property type="entry name" value="AB_hydrolase_1"/>
</dbReference>
<dbReference type="AlphaFoldDB" id="A0A4Y4CQE5"/>
<sequence length="295" mass="32792">MSIPQKPFRSRYLGVRGLRYHLREWGREGAPKLFMLHGWMDVSASFQFVVDALEADWHVIAPDWRGFGLTEWRGDAYWFPDYLGDLDAIARSVAPDEPLRLVGHSLGGNVASLYAGVRPARVSHVVALDAFGLADTQPEQSPGRIEKWMAELAAPARFRGYADQGALAVRLMADNPRLEAGRAAFLAGHLGEADGEGGFRLAGDPAHRRVNPVLYRRAEAMAAWRRVTAPVLWVEPAEPDLRRKLGVSDAAHAEARACFRDFREVQVADCGHNLHHDQPDVVARIIESFLLSKES</sequence>
<accession>A0A4Y4CQE5</accession>
<dbReference type="PANTHER" id="PTHR43798">
    <property type="entry name" value="MONOACYLGLYCEROL LIPASE"/>
    <property type="match status" value="1"/>
</dbReference>
<dbReference type="OrthoDB" id="149912at2"/>
<dbReference type="InterPro" id="IPR029058">
    <property type="entry name" value="AB_hydrolase_fold"/>
</dbReference>
<dbReference type="Proteomes" id="UP000318422">
    <property type="component" value="Unassembled WGS sequence"/>
</dbReference>
<protein>
    <submittedName>
        <fullName evidence="2">Alpha/beta hydrolase</fullName>
    </submittedName>
</protein>
<dbReference type="Gene3D" id="3.40.50.1820">
    <property type="entry name" value="alpha/beta hydrolase"/>
    <property type="match status" value="1"/>
</dbReference>
<dbReference type="SUPFAM" id="SSF53474">
    <property type="entry name" value="alpha/beta-Hydrolases"/>
    <property type="match status" value="1"/>
</dbReference>
<gene>
    <name evidence="2" type="ORF">ZRA01_03350</name>
</gene>
<dbReference type="Pfam" id="PF12697">
    <property type="entry name" value="Abhydrolase_6"/>
    <property type="match status" value="1"/>
</dbReference>